<accession>B8KXT5</accession>
<reference evidence="2" key="1">
    <citation type="journal article" date="2013" name="BMC Microbiol.">
        <title>Taxonomy and evolution of bacteriochlorophyll a-containing members of the OM60/NOR5 clade of marine gammaproteobacteria: description of Luminiphilus syltensis gen. nov., sp. nov., reclassification of Haliea rubra as Pseudohaliea rubra gen. nov., comb. nov., and emendation of Chromatocurvus halotolerans.</title>
        <authorList>
            <person name="Spring S."/>
            <person name="Riedel T."/>
            <person name="Sproer C."/>
            <person name="Yan S."/>
            <person name="Harder J."/>
            <person name="Fuchs B.M."/>
        </authorList>
    </citation>
    <scope>NUCLEOTIDE SEQUENCE [LARGE SCALE GENOMIC DNA]</scope>
    <source>
        <strain evidence="2">NOR51-B</strain>
    </source>
</reference>
<keyword evidence="2" id="KW-1185">Reference proteome</keyword>
<dbReference type="HOGENOM" id="CLU_3235673_0_0_6"/>
<evidence type="ECO:0000313" key="2">
    <source>
        <dbReference type="Proteomes" id="UP000004699"/>
    </source>
</evidence>
<evidence type="ECO:0000313" key="1">
    <source>
        <dbReference type="EMBL" id="EED36811.1"/>
    </source>
</evidence>
<gene>
    <name evidence="1" type="ORF">NOR51B_2764</name>
</gene>
<proteinExistence type="predicted"/>
<dbReference type="EMBL" id="DS999411">
    <property type="protein sequence ID" value="EED36811.1"/>
    <property type="molecule type" value="Genomic_DNA"/>
</dbReference>
<protein>
    <submittedName>
        <fullName evidence="1">Uncharacterized protein</fullName>
    </submittedName>
</protein>
<dbReference type="AlphaFoldDB" id="B8KXT5"/>
<dbReference type="Proteomes" id="UP000004699">
    <property type="component" value="Unassembled WGS sequence"/>
</dbReference>
<sequence>MSGFETKVFVQFHEVDSRLVLLNDSARSLPVFSPSEKILRVNR</sequence>
<name>B8KXT5_9GAMM</name>
<organism evidence="1 2">
    <name type="scientific">Luminiphilus syltensis NOR5-1B</name>
    <dbReference type="NCBI Taxonomy" id="565045"/>
    <lineage>
        <taxon>Bacteria</taxon>
        <taxon>Pseudomonadati</taxon>
        <taxon>Pseudomonadota</taxon>
        <taxon>Gammaproteobacteria</taxon>
        <taxon>Cellvibrionales</taxon>
        <taxon>Halieaceae</taxon>
        <taxon>Luminiphilus</taxon>
    </lineage>
</organism>